<reference evidence="1" key="1">
    <citation type="submission" date="2016-09" db="EMBL/GenBank/DDBJ databases">
        <title>The Complete Genome of Burkholderia sprentiae wsm5005.</title>
        <authorList>
            <person name="De Meyer S."/>
            <person name="Wang P."/>
            <person name="Terpolilli J."/>
        </authorList>
    </citation>
    <scope>NUCLEOTIDE SEQUENCE</scope>
    <source>
        <strain evidence="1">WSM5005</strain>
        <plasmid evidence="1">pl2WSM5005</plasmid>
    </source>
</reference>
<dbReference type="EMBL" id="CP017565">
    <property type="protein sequence ID" value="APA90365.2"/>
    <property type="molecule type" value="Genomic_DNA"/>
</dbReference>
<protein>
    <submittedName>
        <fullName evidence="1">NAD(P)-dependent alcohol dehydrogenase</fullName>
    </submittedName>
</protein>
<evidence type="ECO:0000313" key="2">
    <source>
        <dbReference type="Proteomes" id="UP000179860"/>
    </source>
</evidence>
<sequence>MPECNAIFSIPPRAFPSGTAGFFFSLVCGKGEADEVLIRLLAASLNYLDLMVVSGRFGNAGMPSFIPGTDGAGEIVEIGSRVKGWSVGDRVVPGLMVDWVSGPITRAASERLRGVTMPGSLADYAVVPATSLVRIPERMQFVQGASLPIAATTASNAMLAGNVRPGSIVVLLGTGGVSLFALQFAKAAGARVIITSSSDEKLERARKLGADVTINYRSTPEWDEVVLSETSGAGADLIVETIGAATFPRSLNAAAVAGTIFVVGFASEIDLMIPVLPINLKTLRIVGNNTGSTANLADAVRAIAETGIKPVIDRTFDFDDAPAAYRFLEGASHFGKVAIELDAQ</sequence>
<geneLocation type="plasmid" evidence="1 2">
    <name>pl2WSM5005</name>
</geneLocation>
<name>A0ACA8AXW5_9BURK</name>
<dbReference type="Proteomes" id="UP000179860">
    <property type="component" value="Plasmid pl2WSM5005"/>
</dbReference>
<keyword evidence="2" id="KW-1185">Reference proteome</keyword>
<accession>A0ACA8AXW5</accession>
<organism evidence="1 2">
    <name type="scientific">Paraburkholderia sprentiae WSM5005</name>
    <dbReference type="NCBI Taxonomy" id="754502"/>
    <lineage>
        <taxon>Bacteria</taxon>
        <taxon>Pseudomonadati</taxon>
        <taxon>Pseudomonadota</taxon>
        <taxon>Betaproteobacteria</taxon>
        <taxon>Burkholderiales</taxon>
        <taxon>Burkholderiaceae</taxon>
        <taxon>Paraburkholderia</taxon>
    </lineage>
</organism>
<gene>
    <name evidence="1" type="ORF">BJG93_32735</name>
</gene>
<keyword evidence="1" id="KW-0614">Plasmid</keyword>
<evidence type="ECO:0000313" key="1">
    <source>
        <dbReference type="EMBL" id="APA90365.2"/>
    </source>
</evidence>
<proteinExistence type="predicted"/>
<reference evidence="1" key="2">
    <citation type="submission" date="2021-06" db="EMBL/GenBank/DDBJ databases">
        <authorList>
            <person name="Rogers T.H."/>
            <person name="Ramsay J.P."/>
            <person name="Wang P."/>
            <person name="Terpolilli J."/>
        </authorList>
    </citation>
    <scope>NUCLEOTIDE SEQUENCE</scope>
    <source>
        <strain evidence="1">WSM5005</strain>
        <plasmid evidence="1">pl2WSM5005</plasmid>
    </source>
</reference>